<proteinExistence type="predicted"/>
<name>A0A172RWB8_9ACTN</name>
<dbReference type="STRING" id="79604.AAY81_01300"/>
<dbReference type="AlphaFoldDB" id="A0A172RWB8"/>
<protein>
    <submittedName>
        <fullName evidence="2">Glycosyl transferase family 2</fullName>
    </submittedName>
</protein>
<keyword evidence="3" id="KW-1185">Reference proteome</keyword>
<dbReference type="InterPro" id="IPR001173">
    <property type="entry name" value="Glyco_trans_2-like"/>
</dbReference>
<feature type="domain" description="Glycosyltransferase 2-like" evidence="1">
    <location>
        <begin position="7"/>
        <end position="117"/>
    </location>
</feature>
<dbReference type="SUPFAM" id="SSF53448">
    <property type="entry name" value="Nucleotide-diphospho-sugar transferases"/>
    <property type="match status" value="1"/>
</dbReference>
<dbReference type="EMBL" id="FOEC01000014">
    <property type="protein sequence ID" value="SEO96438.1"/>
    <property type="molecule type" value="Genomic_DNA"/>
</dbReference>
<accession>A0A172RWB8</accession>
<dbReference type="KEGG" id="ddt:AAY81_01300"/>
<dbReference type="PATRIC" id="fig|79604.3.peg.270"/>
<keyword evidence="2" id="KW-0808">Transferase</keyword>
<dbReference type="RefSeq" id="WP_066660459.1">
    <property type="nucleotide sequence ID" value="NZ_CP011402.1"/>
</dbReference>
<gene>
    <name evidence="2" type="ORF">SAMN02910314_01754</name>
</gene>
<evidence type="ECO:0000313" key="3">
    <source>
        <dbReference type="Proteomes" id="UP000182975"/>
    </source>
</evidence>
<dbReference type="GO" id="GO:0016740">
    <property type="term" value="F:transferase activity"/>
    <property type="evidence" value="ECO:0007669"/>
    <property type="project" value="UniProtKB-KW"/>
</dbReference>
<dbReference type="OrthoDB" id="5986178at2"/>
<dbReference type="Gene3D" id="3.90.550.10">
    <property type="entry name" value="Spore Coat Polysaccharide Biosynthesis Protein SpsA, Chain A"/>
    <property type="match status" value="1"/>
</dbReference>
<sequence length="262" mass="28928">MSTHAFAICAYGQSPYLEECIASIELQETVADEVFIATSTPSEWLEDIACRHGLPLHVNAEGRGIGADWNYAYEQATADYVTIAHQDDVYLPEYATHARAMLNSASDGLIFFSDYAEIRNGETVSDGTLPRVKRRLLAPLAKPSKARSTHARRHALAWGNAICCPAVTFNATNCPTPPFHAGMKSNVDWDTWERLSRMEGAFLYDPQPLMLHRIHEASTTTSLIGDSTRTAEDLAMLKRFWPAPIAHAIACVYARGEAANDL</sequence>
<organism evidence="2 3">
    <name type="scientific">Denitrobacterium detoxificans</name>
    <dbReference type="NCBI Taxonomy" id="79604"/>
    <lineage>
        <taxon>Bacteria</taxon>
        <taxon>Bacillati</taxon>
        <taxon>Actinomycetota</taxon>
        <taxon>Coriobacteriia</taxon>
        <taxon>Eggerthellales</taxon>
        <taxon>Eggerthellaceae</taxon>
        <taxon>Denitrobacterium</taxon>
    </lineage>
</organism>
<dbReference type="InterPro" id="IPR029044">
    <property type="entry name" value="Nucleotide-diphossugar_trans"/>
</dbReference>
<evidence type="ECO:0000259" key="1">
    <source>
        <dbReference type="Pfam" id="PF00535"/>
    </source>
</evidence>
<dbReference type="Proteomes" id="UP000182975">
    <property type="component" value="Unassembled WGS sequence"/>
</dbReference>
<dbReference type="Pfam" id="PF00535">
    <property type="entry name" value="Glycos_transf_2"/>
    <property type="match status" value="1"/>
</dbReference>
<reference evidence="3" key="1">
    <citation type="submission" date="2016-10" db="EMBL/GenBank/DDBJ databases">
        <authorList>
            <person name="Varghese N."/>
        </authorList>
    </citation>
    <scope>NUCLEOTIDE SEQUENCE [LARGE SCALE GENOMIC DNA]</scope>
    <source>
        <strain evidence="3">DSM 21843</strain>
    </source>
</reference>
<evidence type="ECO:0000313" key="2">
    <source>
        <dbReference type="EMBL" id="SEO96438.1"/>
    </source>
</evidence>